<dbReference type="Proteomes" id="UP000030518">
    <property type="component" value="Unassembled WGS sequence"/>
</dbReference>
<organism evidence="1 2">
    <name type="scientific">Lysobacter dokdonensis DS-58</name>
    <dbReference type="NCBI Taxonomy" id="1300345"/>
    <lineage>
        <taxon>Bacteria</taxon>
        <taxon>Pseudomonadati</taxon>
        <taxon>Pseudomonadota</taxon>
        <taxon>Gammaproteobacteria</taxon>
        <taxon>Lysobacterales</taxon>
        <taxon>Lysobacteraceae</taxon>
        <taxon>Noviluteimonas</taxon>
    </lineage>
</organism>
<keyword evidence="2" id="KW-1185">Reference proteome</keyword>
<reference evidence="1 2" key="1">
    <citation type="submission" date="2014-09" db="EMBL/GenBank/DDBJ databases">
        <title>Genome sequences of Lysobacter dokdonensis DS-58.</title>
        <authorList>
            <person name="Kim J.F."/>
            <person name="Kwak M.-J."/>
        </authorList>
    </citation>
    <scope>NUCLEOTIDE SEQUENCE [LARGE SCALE GENOMIC DNA]</scope>
    <source>
        <strain evidence="1 2">DS-58</strain>
    </source>
</reference>
<accession>A0A0A2WPF1</accession>
<dbReference type="AlphaFoldDB" id="A0A0A2WPF1"/>
<gene>
    <name evidence="1" type="ORF">LF41_1154</name>
</gene>
<evidence type="ECO:0000313" key="1">
    <source>
        <dbReference type="EMBL" id="KGQ20617.1"/>
    </source>
</evidence>
<comment type="caution">
    <text evidence="1">The sequence shown here is derived from an EMBL/GenBank/DDBJ whole genome shotgun (WGS) entry which is preliminary data.</text>
</comment>
<evidence type="ECO:0000313" key="2">
    <source>
        <dbReference type="Proteomes" id="UP000030518"/>
    </source>
</evidence>
<name>A0A0A2WPF1_9GAMM</name>
<evidence type="ECO:0008006" key="3">
    <source>
        <dbReference type="Google" id="ProtNLM"/>
    </source>
</evidence>
<dbReference type="EMBL" id="JRKJ01000002">
    <property type="protein sequence ID" value="KGQ20617.1"/>
    <property type="molecule type" value="Genomic_DNA"/>
</dbReference>
<proteinExistence type="predicted"/>
<protein>
    <recommendedName>
        <fullName evidence="3">STAS/SEC14 domain-containing protein</fullName>
    </recommendedName>
</protein>
<sequence length="116" mass="12729">MTYADRRRAMEKVCETAAARGIARFLVDFTLAWHVVGDPLEKEAFFQALSGRHELAGARIAYVNCPEGSISELHAAADALGFSAGMFRDRSRAIEWLKHGAVAEAPPRPLAFGVRQ</sequence>